<dbReference type="InterPro" id="IPR005496">
    <property type="entry name" value="Integral_membrane_TerC"/>
</dbReference>
<dbReference type="AlphaFoldDB" id="A0A1A9B0M9"/>
<dbReference type="RefSeq" id="WP_010864630.1">
    <property type="nucleotide sequence ID" value="NZ_CP027852.1"/>
</dbReference>
<dbReference type="Proteomes" id="UP000664658">
    <property type="component" value="Unassembled WGS sequence"/>
</dbReference>
<protein>
    <submittedName>
        <fullName evidence="6">TerC family protein</fullName>
    </submittedName>
</protein>
<evidence type="ECO:0000256" key="4">
    <source>
        <dbReference type="ARBA" id="ARBA00022989"/>
    </source>
</evidence>
<comment type="similarity">
    <text evidence="2">Belongs to the TerC family.</text>
</comment>
<dbReference type="Pfam" id="PF03741">
    <property type="entry name" value="TerC"/>
    <property type="match status" value="1"/>
</dbReference>
<dbReference type="PANTHER" id="PTHR30238">
    <property type="entry name" value="MEMBRANE BOUND PREDICTED REDOX MODULATOR"/>
    <property type="match status" value="1"/>
</dbReference>
<dbReference type="KEGG" id="pshi:SAMEA2665130_2597"/>
<evidence type="ECO:0000256" key="3">
    <source>
        <dbReference type="ARBA" id="ARBA00022692"/>
    </source>
</evidence>
<name>A0A1A9B0M9_PLESH</name>
<organism evidence="6 7">
    <name type="scientific">Plesiomonas shigelloides</name>
    <name type="common">Aeromonas shigelloides</name>
    <dbReference type="NCBI Taxonomy" id="703"/>
    <lineage>
        <taxon>Bacteria</taxon>
        <taxon>Pseudomonadati</taxon>
        <taxon>Pseudomonadota</taxon>
        <taxon>Gammaproteobacteria</taxon>
        <taxon>Enterobacterales</taxon>
        <taxon>Enterobacteriaceae</taxon>
        <taxon>Plesiomonas</taxon>
    </lineage>
</organism>
<reference evidence="6" key="1">
    <citation type="submission" date="2021-03" db="EMBL/GenBank/DDBJ databases">
        <title>Plesiomonas shigelloides zfcc0051, isolated from zebrafish feces.</title>
        <authorList>
            <person name="Vanderhoek Z."/>
            <person name="Gaulke C."/>
        </authorList>
    </citation>
    <scope>NUCLEOTIDE SEQUENCE</scope>
    <source>
        <strain evidence="6">Zfcc0051</strain>
    </source>
</reference>
<dbReference type="EMBL" id="JAFNAA010000010">
    <property type="protein sequence ID" value="MBO1108717.1"/>
    <property type="molecule type" value="Genomic_DNA"/>
</dbReference>
<evidence type="ECO:0000256" key="1">
    <source>
        <dbReference type="ARBA" id="ARBA00004141"/>
    </source>
</evidence>
<sequence>MEWLVDPHAWVALLTLTALEIVLGIDNIIFLSIIVSRLPEQQRQKARILGLALAMGTRILLLISLAWIMHLTAPLFTLLDHPVSGRDLILFFGGLFLIAKSTHEIHDSLQAGNGGEDAPHIRATTSFVMTLVQIAVLDIVFSLDSVITAVGLVNDIPIMIIAIVIAVLIMMMAAKSIGDFVDNHPPIKMLALSFLILVGFTLLGESFGMHIPKGYIYFAMGFSFAVELLNIRMQRGKSLQLHKNIPE</sequence>
<evidence type="ECO:0000256" key="5">
    <source>
        <dbReference type="ARBA" id="ARBA00023136"/>
    </source>
</evidence>
<dbReference type="GO" id="GO:0016020">
    <property type="term" value="C:membrane"/>
    <property type="evidence" value="ECO:0007669"/>
    <property type="project" value="UniProtKB-SubCell"/>
</dbReference>
<evidence type="ECO:0000313" key="6">
    <source>
        <dbReference type="EMBL" id="MBO1108717.1"/>
    </source>
</evidence>
<proteinExistence type="inferred from homology"/>
<comment type="caution">
    <text evidence="6">The sequence shown here is derived from an EMBL/GenBank/DDBJ whole genome shotgun (WGS) entry which is preliminary data.</text>
</comment>
<dbReference type="PANTHER" id="PTHR30238:SF4">
    <property type="entry name" value="SLL1022 PROTEIN"/>
    <property type="match status" value="1"/>
</dbReference>
<evidence type="ECO:0000313" key="7">
    <source>
        <dbReference type="Proteomes" id="UP000664658"/>
    </source>
</evidence>
<keyword evidence="4" id="KW-1133">Transmembrane helix</keyword>
<comment type="subcellular location">
    <subcellularLocation>
        <location evidence="1">Membrane</location>
        <topology evidence="1">Multi-pass membrane protein</topology>
    </subcellularLocation>
</comment>
<evidence type="ECO:0000256" key="2">
    <source>
        <dbReference type="ARBA" id="ARBA00007511"/>
    </source>
</evidence>
<accession>A0A1A9B0M9</accession>
<keyword evidence="3" id="KW-0812">Transmembrane</keyword>
<gene>
    <name evidence="6" type="ORF">J2R62_10875</name>
</gene>
<keyword evidence="5" id="KW-0472">Membrane</keyword>
<dbReference type="GeneID" id="69704366"/>